<comment type="caution">
    <text evidence="1">The sequence shown here is derived from an EMBL/GenBank/DDBJ whole genome shotgun (WGS) entry which is preliminary data.</text>
</comment>
<evidence type="ECO:0000313" key="1">
    <source>
        <dbReference type="EMBL" id="KKN47380.1"/>
    </source>
</evidence>
<proteinExistence type="predicted"/>
<name>A0A0F9QSZ2_9ZZZZ</name>
<organism evidence="1">
    <name type="scientific">marine sediment metagenome</name>
    <dbReference type="NCBI Taxonomy" id="412755"/>
    <lineage>
        <taxon>unclassified sequences</taxon>
        <taxon>metagenomes</taxon>
        <taxon>ecological metagenomes</taxon>
    </lineage>
</organism>
<gene>
    <name evidence="1" type="ORF">LCGC14_0663360</name>
</gene>
<accession>A0A0F9QSZ2</accession>
<dbReference type="AlphaFoldDB" id="A0A0F9QSZ2"/>
<reference evidence="1" key="1">
    <citation type="journal article" date="2015" name="Nature">
        <title>Complex archaea that bridge the gap between prokaryotes and eukaryotes.</title>
        <authorList>
            <person name="Spang A."/>
            <person name="Saw J.H."/>
            <person name="Jorgensen S.L."/>
            <person name="Zaremba-Niedzwiedzka K."/>
            <person name="Martijn J."/>
            <person name="Lind A.E."/>
            <person name="van Eijk R."/>
            <person name="Schleper C."/>
            <person name="Guy L."/>
            <person name="Ettema T.J."/>
        </authorList>
    </citation>
    <scope>NUCLEOTIDE SEQUENCE</scope>
</reference>
<protein>
    <submittedName>
        <fullName evidence="1">Uncharacterized protein</fullName>
    </submittedName>
</protein>
<sequence>MDLILDYYKDWDSEKTPVMMIFEGLDGFTENIQAMDEKKLAYLRKKYKKSSD</sequence>
<dbReference type="EMBL" id="LAZR01001279">
    <property type="protein sequence ID" value="KKN47380.1"/>
    <property type="molecule type" value="Genomic_DNA"/>
</dbReference>